<feature type="non-terminal residue" evidence="1">
    <location>
        <position position="1"/>
    </location>
</feature>
<accession>X1IN13</accession>
<sequence>DINFPPFNQFIKRDVEAALTFLNLFQRGTHKIKGPFSKQQSRAILNRMESMLYFIIKTNLN</sequence>
<protein>
    <submittedName>
        <fullName evidence="1">Uncharacterized protein</fullName>
    </submittedName>
</protein>
<organism evidence="1">
    <name type="scientific">marine sediment metagenome</name>
    <dbReference type="NCBI Taxonomy" id="412755"/>
    <lineage>
        <taxon>unclassified sequences</taxon>
        <taxon>metagenomes</taxon>
        <taxon>ecological metagenomes</taxon>
    </lineage>
</organism>
<reference evidence="1" key="1">
    <citation type="journal article" date="2014" name="Front. Microbiol.">
        <title>High frequency of phylogenetically diverse reductive dehalogenase-homologous genes in deep subseafloor sedimentary metagenomes.</title>
        <authorList>
            <person name="Kawai M."/>
            <person name="Futagami T."/>
            <person name="Toyoda A."/>
            <person name="Takaki Y."/>
            <person name="Nishi S."/>
            <person name="Hori S."/>
            <person name="Arai W."/>
            <person name="Tsubouchi T."/>
            <person name="Morono Y."/>
            <person name="Uchiyama I."/>
            <person name="Ito T."/>
            <person name="Fujiyama A."/>
            <person name="Inagaki F."/>
            <person name="Takami H."/>
        </authorList>
    </citation>
    <scope>NUCLEOTIDE SEQUENCE</scope>
    <source>
        <strain evidence="1">Expedition CK06-06</strain>
    </source>
</reference>
<evidence type="ECO:0000313" key="1">
    <source>
        <dbReference type="EMBL" id="GAH83097.1"/>
    </source>
</evidence>
<proteinExistence type="predicted"/>
<gene>
    <name evidence="1" type="ORF">S03H2_64992</name>
</gene>
<dbReference type="EMBL" id="BARU01042276">
    <property type="protein sequence ID" value="GAH83097.1"/>
    <property type="molecule type" value="Genomic_DNA"/>
</dbReference>
<name>X1IN13_9ZZZZ</name>
<dbReference type="AlphaFoldDB" id="X1IN13"/>
<comment type="caution">
    <text evidence="1">The sequence shown here is derived from an EMBL/GenBank/DDBJ whole genome shotgun (WGS) entry which is preliminary data.</text>
</comment>